<dbReference type="AlphaFoldDB" id="A0A917D7W6"/>
<reference evidence="1" key="2">
    <citation type="submission" date="2020-09" db="EMBL/GenBank/DDBJ databases">
        <authorList>
            <person name="Sun Q."/>
            <person name="Zhou Y."/>
        </authorList>
    </citation>
    <scope>NUCLEOTIDE SEQUENCE</scope>
    <source>
        <strain evidence="1">CGMCC 1.15493</strain>
    </source>
</reference>
<name>A0A917D7W6_9HYPH</name>
<organism evidence="1 2">
    <name type="scientific">Aureimonas glaciei</name>
    <dbReference type="NCBI Taxonomy" id="1776957"/>
    <lineage>
        <taxon>Bacteria</taxon>
        <taxon>Pseudomonadati</taxon>
        <taxon>Pseudomonadota</taxon>
        <taxon>Alphaproteobacteria</taxon>
        <taxon>Hyphomicrobiales</taxon>
        <taxon>Aurantimonadaceae</taxon>
        <taxon>Aureimonas</taxon>
    </lineage>
</organism>
<keyword evidence="2" id="KW-1185">Reference proteome</keyword>
<dbReference type="RefSeq" id="WP_188849492.1">
    <property type="nucleotide sequence ID" value="NZ_BMJJ01000002.1"/>
</dbReference>
<dbReference type="Proteomes" id="UP000613160">
    <property type="component" value="Unassembled WGS sequence"/>
</dbReference>
<proteinExistence type="predicted"/>
<evidence type="ECO:0000313" key="2">
    <source>
        <dbReference type="Proteomes" id="UP000613160"/>
    </source>
</evidence>
<accession>A0A917D7W6</accession>
<dbReference type="EMBL" id="BMJJ01000002">
    <property type="protein sequence ID" value="GGD09276.1"/>
    <property type="molecule type" value="Genomic_DNA"/>
</dbReference>
<evidence type="ECO:0000313" key="1">
    <source>
        <dbReference type="EMBL" id="GGD09276.1"/>
    </source>
</evidence>
<comment type="caution">
    <text evidence="1">The sequence shown here is derived from an EMBL/GenBank/DDBJ whole genome shotgun (WGS) entry which is preliminary data.</text>
</comment>
<protein>
    <submittedName>
        <fullName evidence="1">Uncharacterized protein</fullName>
    </submittedName>
</protein>
<gene>
    <name evidence="1" type="ORF">GCM10011335_10180</name>
</gene>
<reference evidence="1" key="1">
    <citation type="journal article" date="2014" name="Int. J. Syst. Evol. Microbiol.">
        <title>Complete genome sequence of Corynebacterium casei LMG S-19264T (=DSM 44701T), isolated from a smear-ripened cheese.</title>
        <authorList>
            <consortium name="US DOE Joint Genome Institute (JGI-PGF)"/>
            <person name="Walter F."/>
            <person name="Albersmeier A."/>
            <person name="Kalinowski J."/>
            <person name="Ruckert C."/>
        </authorList>
    </citation>
    <scope>NUCLEOTIDE SEQUENCE</scope>
    <source>
        <strain evidence="1">CGMCC 1.15493</strain>
    </source>
</reference>
<sequence length="157" mass="16304">MDAQSFDDLLLRHGPDIDAWPEQHRSAALRLVAEDQAVHARLAADRRIADLVSSAVTVPAHETAILLGVIRAAAAAKRRSRAAQWGEQLDAWAGRWLAPATLAGTALGWALLAMAGGYGLAPDEAAGTDALFVAIAEGRGIADAAFPGEAALPPEGL</sequence>